<reference evidence="5" key="1">
    <citation type="submission" date="2021-01" db="EMBL/GenBank/DDBJ databases">
        <authorList>
            <person name="Corre E."/>
            <person name="Pelletier E."/>
            <person name="Niang G."/>
            <person name="Scheremetjew M."/>
            <person name="Finn R."/>
            <person name="Kale V."/>
            <person name="Holt S."/>
            <person name="Cochrane G."/>
            <person name="Meng A."/>
            <person name="Brown T."/>
            <person name="Cohen L."/>
        </authorList>
    </citation>
    <scope>NUCLEOTIDE SEQUENCE</scope>
    <source>
        <strain evidence="5">CCMP3105</strain>
    </source>
</reference>
<dbReference type="SUPFAM" id="SSF52540">
    <property type="entry name" value="P-loop containing nucleoside triphosphate hydrolases"/>
    <property type="match status" value="1"/>
</dbReference>
<evidence type="ECO:0000256" key="3">
    <source>
        <dbReference type="SAM" id="MobiDB-lite"/>
    </source>
</evidence>
<dbReference type="Pfam" id="PF00225">
    <property type="entry name" value="Kinesin"/>
    <property type="match status" value="2"/>
</dbReference>
<evidence type="ECO:0000256" key="1">
    <source>
        <dbReference type="PROSITE-ProRule" id="PRU00283"/>
    </source>
</evidence>
<dbReference type="GO" id="GO:0007018">
    <property type="term" value="P:microtubule-based movement"/>
    <property type="evidence" value="ECO:0007669"/>
    <property type="project" value="InterPro"/>
</dbReference>
<dbReference type="AlphaFoldDB" id="A0A7S4RIG0"/>
<evidence type="ECO:0000259" key="4">
    <source>
        <dbReference type="PROSITE" id="PS50067"/>
    </source>
</evidence>
<keyword evidence="2" id="KW-0175">Coiled coil</keyword>
<dbReference type="GO" id="GO:0005874">
    <property type="term" value="C:microtubule"/>
    <property type="evidence" value="ECO:0007669"/>
    <property type="project" value="TreeGrafter"/>
</dbReference>
<evidence type="ECO:0000313" key="5">
    <source>
        <dbReference type="EMBL" id="CAE4615550.1"/>
    </source>
</evidence>
<dbReference type="InterPro" id="IPR036961">
    <property type="entry name" value="Kinesin_motor_dom_sf"/>
</dbReference>
<keyword evidence="1" id="KW-0547">Nucleotide-binding</keyword>
<organism evidence="5">
    <name type="scientific">Alexandrium monilatum</name>
    <dbReference type="NCBI Taxonomy" id="311494"/>
    <lineage>
        <taxon>Eukaryota</taxon>
        <taxon>Sar</taxon>
        <taxon>Alveolata</taxon>
        <taxon>Dinophyceae</taxon>
        <taxon>Gonyaulacales</taxon>
        <taxon>Pyrocystaceae</taxon>
        <taxon>Alexandrium</taxon>
    </lineage>
</organism>
<dbReference type="GO" id="GO:0005871">
    <property type="term" value="C:kinesin complex"/>
    <property type="evidence" value="ECO:0007669"/>
    <property type="project" value="TreeGrafter"/>
</dbReference>
<evidence type="ECO:0000256" key="2">
    <source>
        <dbReference type="SAM" id="Coils"/>
    </source>
</evidence>
<dbReference type="EMBL" id="HBNR01051379">
    <property type="protein sequence ID" value="CAE4615550.1"/>
    <property type="molecule type" value="Transcribed_RNA"/>
</dbReference>
<dbReference type="InterPro" id="IPR027417">
    <property type="entry name" value="P-loop_NTPase"/>
</dbReference>
<dbReference type="GO" id="GO:0008017">
    <property type="term" value="F:microtubule binding"/>
    <property type="evidence" value="ECO:0007669"/>
    <property type="project" value="InterPro"/>
</dbReference>
<dbReference type="Gene3D" id="3.40.850.10">
    <property type="entry name" value="Kinesin motor domain"/>
    <property type="match status" value="1"/>
</dbReference>
<dbReference type="InterPro" id="IPR001752">
    <property type="entry name" value="Kinesin_motor_dom"/>
</dbReference>
<feature type="compositionally biased region" description="Basic and acidic residues" evidence="3">
    <location>
        <begin position="254"/>
        <end position="270"/>
    </location>
</feature>
<accession>A0A7S4RIG0</accession>
<sequence>MCGPGAATAARKPPPHAGMALAVEDLDVLGILGFCPWPQRAAVACLSTTWRVAVGLAERPGTSPAPAGEGEPGQAAARPPACGEGYWRFLCSRLAQESAVYVPQALAAEGGKAGGLAVKPPPGIASAWRDLFKELYALSRRVEVSGAAAEEQPEADLDAKTEAEPEAFKIEVATRFRPAQTTAVLPEDDGVVLPLHQKVQLVKQQLGCSSREAVGLIMRKRHGGGTGVPGPGKEADGGLFQPCLCPSIDKENVPVPKEADRVKNASKESMENGAGEEPADESPDGERGVIEADARCSILSIREETASVLALTRQSGLREFSFDRAFGETAPQADVYELTARRLVMEFLNGTSASIICYGQTASGKTHTMFGPPARASRMGEACREFQGIVPRACTEVLSVLPRWRGQGYDVQLGVSYVELFGNEVSDLLREGRVVGQGVHGRYDAVRATDRVGHRYVLDGHTQWAVESLEEIEELLKAGDDAKRRAATAMNERSTRAHAIFVLSLTVKGLARGVPLERRSRFFFADLGGSEQLSKSKADAGTQAPVIVVGGEELSRLSWREYYAHRQRIQETLNINKGLFSLKRVIEALHRRSRLASEGVPQHQLPYVPYQDSKLTMLLQEALGGASRTVVVATATIDPSHAVESLQTLRFAETCAQVQNRRDADEAASVTAALGQLSEEIASLQAEIAKKERWETKLLRRCDVDTIGGAFGESQEKVTRVEVVPTSVLVGAEEERERLEQLLQRQTELQGLSNLGSLGKDYRGMAATAAADGGKGVDFRERDRFGARTKAKDFEDEGVLADAVRFLFRKAGGAAVAFGETEWSAKRRLRRDQIPEGYIRVAQTLRTAWENQRAEGQETRTFGKAMLDRCQEWAAAFKAEPESKDDALRALLEECGYEASVHPPDTPPDEF</sequence>
<dbReference type="GO" id="GO:0016887">
    <property type="term" value="F:ATP hydrolysis activity"/>
    <property type="evidence" value="ECO:0007669"/>
    <property type="project" value="TreeGrafter"/>
</dbReference>
<keyword evidence="1" id="KW-0067">ATP-binding</keyword>
<dbReference type="GO" id="GO:0003777">
    <property type="term" value="F:microtubule motor activity"/>
    <property type="evidence" value="ECO:0007669"/>
    <property type="project" value="InterPro"/>
</dbReference>
<name>A0A7S4RIG0_9DINO</name>
<dbReference type="PROSITE" id="PS50067">
    <property type="entry name" value="KINESIN_MOTOR_2"/>
    <property type="match status" value="1"/>
</dbReference>
<dbReference type="GO" id="GO:0005524">
    <property type="term" value="F:ATP binding"/>
    <property type="evidence" value="ECO:0007669"/>
    <property type="project" value="UniProtKB-UniRule"/>
</dbReference>
<dbReference type="PANTHER" id="PTHR24115">
    <property type="entry name" value="KINESIN-RELATED"/>
    <property type="match status" value="1"/>
</dbReference>
<feature type="binding site" evidence="1">
    <location>
        <begin position="359"/>
        <end position="366"/>
    </location>
    <ligand>
        <name>ATP</name>
        <dbReference type="ChEBI" id="CHEBI:30616"/>
    </ligand>
</feature>
<dbReference type="InterPro" id="IPR027640">
    <property type="entry name" value="Kinesin-like_fam"/>
</dbReference>
<proteinExistence type="inferred from homology"/>
<feature type="coiled-coil region" evidence="2">
    <location>
        <begin position="667"/>
        <end position="694"/>
    </location>
</feature>
<dbReference type="SMART" id="SM00129">
    <property type="entry name" value="KISc"/>
    <property type="match status" value="1"/>
</dbReference>
<feature type="region of interest" description="Disordered" evidence="3">
    <location>
        <begin position="254"/>
        <end position="287"/>
    </location>
</feature>
<protein>
    <recommendedName>
        <fullName evidence="4">Kinesin motor domain-containing protein</fullName>
    </recommendedName>
</protein>
<comment type="similarity">
    <text evidence="1">Belongs to the TRAFAC class myosin-kinesin ATPase superfamily. Kinesin family.</text>
</comment>
<gene>
    <name evidence="5" type="ORF">AMON00008_LOCUS35952</name>
</gene>
<keyword evidence="1" id="KW-0505">Motor protein</keyword>
<dbReference type="PANTHER" id="PTHR24115:SF545">
    <property type="entry name" value="KINESIN-LIKE PROTEIN KIP2"/>
    <property type="match status" value="1"/>
</dbReference>
<dbReference type="PRINTS" id="PR00380">
    <property type="entry name" value="KINESINHEAVY"/>
</dbReference>
<feature type="domain" description="Kinesin motor" evidence="4">
    <location>
        <begin position="255"/>
        <end position="658"/>
    </location>
</feature>